<dbReference type="SMART" id="SM00220">
    <property type="entry name" value="S_TKc"/>
    <property type="match status" value="1"/>
</dbReference>
<dbReference type="Pfam" id="PF00069">
    <property type="entry name" value="Pkinase"/>
    <property type="match status" value="1"/>
</dbReference>
<dbReference type="InterPro" id="IPR011009">
    <property type="entry name" value="Kinase-like_dom_sf"/>
</dbReference>
<dbReference type="AlphaFoldDB" id="A0A6B2LF83"/>
<reference evidence="7" key="1">
    <citation type="journal article" date="2020" name="J. Eukaryot. Microbiol.">
        <title>De novo Sequencing, Assembly and Annotation of the Transcriptome for the Free-Living Testate Amoeba Arcella intermedia.</title>
        <authorList>
            <person name="Ribeiro G.M."/>
            <person name="Porfirio-Sousa A.L."/>
            <person name="Maurer-Alcala X.X."/>
            <person name="Katz L.A."/>
            <person name="Lahr D.J.G."/>
        </authorList>
    </citation>
    <scope>NUCLEOTIDE SEQUENCE</scope>
</reference>
<evidence type="ECO:0000256" key="4">
    <source>
        <dbReference type="ARBA" id="ARBA00022777"/>
    </source>
</evidence>
<dbReference type="PROSITE" id="PS00108">
    <property type="entry name" value="PROTEIN_KINASE_ST"/>
    <property type="match status" value="1"/>
</dbReference>
<keyword evidence="2" id="KW-0808">Transferase</keyword>
<dbReference type="GO" id="GO:0005524">
    <property type="term" value="F:ATP binding"/>
    <property type="evidence" value="ECO:0007669"/>
    <property type="project" value="UniProtKB-KW"/>
</dbReference>
<accession>A0A6B2LF83</accession>
<dbReference type="Gene3D" id="1.10.510.10">
    <property type="entry name" value="Transferase(Phosphotransferase) domain 1"/>
    <property type="match status" value="1"/>
</dbReference>
<dbReference type="InterPro" id="IPR000719">
    <property type="entry name" value="Prot_kinase_dom"/>
</dbReference>
<keyword evidence="5" id="KW-0067">ATP-binding</keyword>
<dbReference type="PANTHER" id="PTHR24349">
    <property type="entry name" value="SERINE/THREONINE-PROTEIN KINASE"/>
    <property type="match status" value="1"/>
</dbReference>
<evidence type="ECO:0000256" key="5">
    <source>
        <dbReference type="ARBA" id="ARBA00022840"/>
    </source>
</evidence>
<dbReference type="SUPFAM" id="SSF56112">
    <property type="entry name" value="Protein kinase-like (PK-like)"/>
    <property type="match status" value="1"/>
</dbReference>
<feature type="domain" description="Protein kinase" evidence="6">
    <location>
        <begin position="1"/>
        <end position="211"/>
    </location>
</feature>
<name>A0A6B2LF83_9EUKA</name>
<dbReference type="InterPro" id="IPR050205">
    <property type="entry name" value="CDPK_Ser/Thr_kinases"/>
</dbReference>
<protein>
    <recommendedName>
        <fullName evidence="6">Protein kinase domain-containing protein</fullName>
    </recommendedName>
</protein>
<evidence type="ECO:0000256" key="2">
    <source>
        <dbReference type="ARBA" id="ARBA00022679"/>
    </source>
</evidence>
<dbReference type="InterPro" id="IPR008271">
    <property type="entry name" value="Ser/Thr_kinase_AS"/>
</dbReference>
<evidence type="ECO:0000256" key="3">
    <source>
        <dbReference type="ARBA" id="ARBA00022741"/>
    </source>
</evidence>
<keyword evidence="4" id="KW-0418">Kinase</keyword>
<keyword evidence="3" id="KW-0547">Nucleotide-binding</keyword>
<evidence type="ECO:0000259" key="6">
    <source>
        <dbReference type="PROSITE" id="PS50011"/>
    </source>
</evidence>
<dbReference type="GO" id="GO:0004674">
    <property type="term" value="F:protein serine/threonine kinase activity"/>
    <property type="evidence" value="ECO:0007669"/>
    <property type="project" value="UniProtKB-KW"/>
</dbReference>
<organism evidence="7">
    <name type="scientific">Arcella intermedia</name>
    <dbReference type="NCBI Taxonomy" id="1963864"/>
    <lineage>
        <taxon>Eukaryota</taxon>
        <taxon>Amoebozoa</taxon>
        <taxon>Tubulinea</taxon>
        <taxon>Elardia</taxon>
        <taxon>Arcellinida</taxon>
        <taxon>Sphaerothecina</taxon>
        <taxon>Arcellidae</taxon>
        <taxon>Arcella</taxon>
    </lineage>
</organism>
<keyword evidence="1" id="KW-0723">Serine/threonine-protein kinase</keyword>
<dbReference type="EMBL" id="GIBP01006581">
    <property type="protein sequence ID" value="NDV35550.1"/>
    <property type="molecule type" value="Transcribed_RNA"/>
</dbReference>
<dbReference type="PROSITE" id="PS50011">
    <property type="entry name" value="PROTEIN_KINASE_DOM"/>
    <property type="match status" value="1"/>
</dbReference>
<sequence length="215" mass="24126">MGEATKLEIQILHLLSSEFCISVIESMETADSIYILMEYCSGGNLFDSLDSLVEKDFLDVASHLLSAVSYLHSIGICHRDIKPDNIFLDASTRKWKLADFGISCFFTEENPLMDGIMGSVQYIAPEVFQSHYTKAVDIWSSGVTLFVIISKCFPWLGTEENELIDEIMSNAVVWGPGWSSYPDARDFVISLMRSDPEQRPTAAAAFGHKWLRGHQ</sequence>
<proteinExistence type="predicted"/>
<evidence type="ECO:0000256" key="1">
    <source>
        <dbReference type="ARBA" id="ARBA00022527"/>
    </source>
</evidence>
<evidence type="ECO:0000313" key="7">
    <source>
        <dbReference type="EMBL" id="NDV35550.1"/>
    </source>
</evidence>